<proteinExistence type="inferred from homology"/>
<evidence type="ECO:0000313" key="8">
    <source>
        <dbReference type="Proteomes" id="UP001149140"/>
    </source>
</evidence>
<sequence length="207" mass="23340">MFYARPSVLRRFRQPKSRDCLLAQSWEDPEAFAAFFEAYSDRVLGFLARRVLDPEVAFDLMSETFATALERSRQFRGTTTEEEQGWLFAIARRELSQYWRAGRVERSALHRLSVTVPVLTDPEFERIEELAGLAPLLATLPEALAALPSDQRRAIELRVVEERGYPDIAATLDVAEAAARARVSRGLRALARAMAASPTDELTRDPA</sequence>
<evidence type="ECO:0000256" key="2">
    <source>
        <dbReference type="ARBA" id="ARBA00023015"/>
    </source>
</evidence>
<dbReference type="SUPFAM" id="SSF88946">
    <property type="entry name" value="Sigma2 domain of RNA polymerase sigma factors"/>
    <property type="match status" value="1"/>
</dbReference>
<dbReference type="Proteomes" id="UP001149140">
    <property type="component" value="Unassembled WGS sequence"/>
</dbReference>
<dbReference type="SUPFAM" id="SSF88659">
    <property type="entry name" value="Sigma3 and sigma4 domains of RNA polymerase sigma factors"/>
    <property type="match status" value="1"/>
</dbReference>
<dbReference type="AlphaFoldDB" id="A0A9X3MPL7"/>
<evidence type="ECO:0000256" key="1">
    <source>
        <dbReference type="ARBA" id="ARBA00010641"/>
    </source>
</evidence>
<dbReference type="InterPro" id="IPR013325">
    <property type="entry name" value="RNA_pol_sigma_r2"/>
</dbReference>
<dbReference type="Gene3D" id="1.10.1740.10">
    <property type="match status" value="1"/>
</dbReference>
<dbReference type="InterPro" id="IPR014284">
    <property type="entry name" value="RNA_pol_sigma-70_dom"/>
</dbReference>
<evidence type="ECO:0000256" key="3">
    <source>
        <dbReference type="ARBA" id="ARBA00023082"/>
    </source>
</evidence>
<comment type="similarity">
    <text evidence="1">Belongs to the sigma-70 factor family. ECF subfamily.</text>
</comment>
<dbReference type="InterPro" id="IPR036388">
    <property type="entry name" value="WH-like_DNA-bd_sf"/>
</dbReference>
<keyword evidence="2" id="KW-0805">Transcription regulation</keyword>
<dbReference type="GO" id="GO:0006352">
    <property type="term" value="P:DNA-templated transcription initiation"/>
    <property type="evidence" value="ECO:0007669"/>
    <property type="project" value="InterPro"/>
</dbReference>
<keyword evidence="4" id="KW-0804">Transcription</keyword>
<evidence type="ECO:0000259" key="6">
    <source>
        <dbReference type="Pfam" id="PF08281"/>
    </source>
</evidence>
<dbReference type="InterPro" id="IPR013249">
    <property type="entry name" value="RNA_pol_sigma70_r4_t2"/>
</dbReference>
<dbReference type="PANTHER" id="PTHR43133:SF62">
    <property type="entry name" value="RNA POLYMERASE SIGMA FACTOR SIGZ"/>
    <property type="match status" value="1"/>
</dbReference>
<evidence type="ECO:0000313" key="7">
    <source>
        <dbReference type="EMBL" id="MDA0160077.1"/>
    </source>
</evidence>
<comment type="caution">
    <text evidence="7">The sequence shown here is derived from an EMBL/GenBank/DDBJ whole genome shotgun (WGS) entry which is preliminary data.</text>
</comment>
<dbReference type="NCBIfam" id="TIGR02937">
    <property type="entry name" value="sigma70-ECF"/>
    <property type="match status" value="1"/>
</dbReference>
<dbReference type="GO" id="GO:0016987">
    <property type="term" value="F:sigma factor activity"/>
    <property type="evidence" value="ECO:0007669"/>
    <property type="project" value="UniProtKB-KW"/>
</dbReference>
<dbReference type="Pfam" id="PF04542">
    <property type="entry name" value="Sigma70_r2"/>
    <property type="match status" value="1"/>
</dbReference>
<dbReference type="InterPro" id="IPR039425">
    <property type="entry name" value="RNA_pol_sigma-70-like"/>
</dbReference>
<evidence type="ECO:0000256" key="4">
    <source>
        <dbReference type="ARBA" id="ARBA00023163"/>
    </source>
</evidence>
<gene>
    <name evidence="7" type="ORF">OM076_07375</name>
</gene>
<dbReference type="InterPro" id="IPR013324">
    <property type="entry name" value="RNA_pol_sigma_r3/r4-like"/>
</dbReference>
<accession>A0A9X3MPL7</accession>
<evidence type="ECO:0000259" key="5">
    <source>
        <dbReference type="Pfam" id="PF04542"/>
    </source>
</evidence>
<reference evidence="7" key="1">
    <citation type="submission" date="2022-10" db="EMBL/GenBank/DDBJ databases">
        <title>The WGS of Solirubrobacter ginsenosidimutans DSM 21036.</title>
        <authorList>
            <person name="Jiang Z."/>
        </authorList>
    </citation>
    <scope>NUCLEOTIDE SEQUENCE</scope>
    <source>
        <strain evidence="7">DSM 21036</strain>
    </source>
</reference>
<dbReference type="InterPro" id="IPR007627">
    <property type="entry name" value="RNA_pol_sigma70_r2"/>
</dbReference>
<keyword evidence="3" id="KW-0731">Sigma factor</keyword>
<feature type="domain" description="RNA polymerase sigma-70 region 2" evidence="5">
    <location>
        <begin position="35"/>
        <end position="101"/>
    </location>
</feature>
<name>A0A9X3MPL7_9ACTN</name>
<dbReference type="Gene3D" id="1.10.10.10">
    <property type="entry name" value="Winged helix-like DNA-binding domain superfamily/Winged helix DNA-binding domain"/>
    <property type="match status" value="1"/>
</dbReference>
<dbReference type="EMBL" id="JAPDOD010000004">
    <property type="protein sequence ID" value="MDA0160077.1"/>
    <property type="molecule type" value="Genomic_DNA"/>
</dbReference>
<protein>
    <submittedName>
        <fullName evidence="7">RNA polymerase sigma factor</fullName>
    </submittedName>
</protein>
<dbReference type="Pfam" id="PF08281">
    <property type="entry name" value="Sigma70_r4_2"/>
    <property type="match status" value="1"/>
</dbReference>
<keyword evidence="8" id="KW-1185">Reference proteome</keyword>
<dbReference type="GO" id="GO:0003677">
    <property type="term" value="F:DNA binding"/>
    <property type="evidence" value="ECO:0007669"/>
    <property type="project" value="InterPro"/>
</dbReference>
<feature type="domain" description="RNA polymerase sigma factor 70 region 4 type 2" evidence="6">
    <location>
        <begin position="140"/>
        <end position="190"/>
    </location>
</feature>
<dbReference type="PANTHER" id="PTHR43133">
    <property type="entry name" value="RNA POLYMERASE ECF-TYPE SIGMA FACTO"/>
    <property type="match status" value="1"/>
</dbReference>
<organism evidence="7 8">
    <name type="scientific">Solirubrobacter ginsenosidimutans</name>
    <dbReference type="NCBI Taxonomy" id="490573"/>
    <lineage>
        <taxon>Bacteria</taxon>
        <taxon>Bacillati</taxon>
        <taxon>Actinomycetota</taxon>
        <taxon>Thermoleophilia</taxon>
        <taxon>Solirubrobacterales</taxon>
        <taxon>Solirubrobacteraceae</taxon>
        <taxon>Solirubrobacter</taxon>
    </lineage>
</organism>